<accession>A0A9P8PDH5</accession>
<evidence type="ECO:0000313" key="1">
    <source>
        <dbReference type="EMBL" id="KAH3670243.1"/>
    </source>
</evidence>
<dbReference type="Proteomes" id="UP000788993">
    <property type="component" value="Unassembled WGS sequence"/>
</dbReference>
<reference evidence="1" key="2">
    <citation type="submission" date="2021-01" db="EMBL/GenBank/DDBJ databases">
        <authorList>
            <person name="Schikora-Tamarit M.A."/>
        </authorList>
    </citation>
    <scope>NUCLEOTIDE SEQUENCE</scope>
    <source>
        <strain evidence="1">NCAIM Y.01608</strain>
    </source>
</reference>
<protein>
    <submittedName>
        <fullName evidence="1">Uncharacterized protein</fullName>
    </submittedName>
</protein>
<sequence length="142" mass="15468">MMDWSLISGIAVVDFTTLDIVFGMSVFDSNLRALITGSVNAILCLNPMVATKNGSPSLSEISGTFKLNKKIPVASANKKAIPEESREPNASQKLEPSFFISKNNWAKVNHIAPYATVTKMISNGSAPLIKPSTFMNRDLRYS</sequence>
<dbReference type="EMBL" id="JAEUBD010000983">
    <property type="protein sequence ID" value="KAH3670243.1"/>
    <property type="molecule type" value="Genomic_DNA"/>
</dbReference>
<keyword evidence="2" id="KW-1185">Reference proteome</keyword>
<comment type="caution">
    <text evidence="1">The sequence shown here is derived from an EMBL/GenBank/DDBJ whole genome shotgun (WGS) entry which is preliminary data.</text>
</comment>
<gene>
    <name evidence="1" type="ORF">OGATHE_003056</name>
</gene>
<proteinExistence type="predicted"/>
<reference evidence="1" key="1">
    <citation type="journal article" date="2021" name="Open Biol.">
        <title>Shared evolutionary footprints suggest mitochondrial oxidative damage underlies multiple complex I losses in fungi.</title>
        <authorList>
            <person name="Schikora-Tamarit M.A."/>
            <person name="Marcet-Houben M."/>
            <person name="Nosek J."/>
            <person name="Gabaldon T."/>
        </authorList>
    </citation>
    <scope>NUCLEOTIDE SEQUENCE</scope>
    <source>
        <strain evidence="1">NCAIM Y.01608</strain>
    </source>
</reference>
<evidence type="ECO:0000313" key="2">
    <source>
        <dbReference type="Proteomes" id="UP000788993"/>
    </source>
</evidence>
<organism evidence="1 2">
    <name type="scientific">Ogataea polymorpha</name>
    <dbReference type="NCBI Taxonomy" id="460523"/>
    <lineage>
        <taxon>Eukaryota</taxon>
        <taxon>Fungi</taxon>
        <taxon>Dikarya</taxon>
        <taxon>Ascomycota</taxon>
        <taxon>Saccharomycotina</taxon>
        <taxon>Pichiomycetes</taxon>
        <taxon>Pichiales</taxon>
        <taxon>Pichiaceae</taxon>
        <taxon>Ogataea</taxon>
    </lineage>
</organism>
<dbReference type="AlphaFoldDB" id="A0A9P8PDH5"/>
<name>A0A9P8PDH5_9ASCO</name>